<feature type="region of interest" description="Disordered" evidence="1">
    <location>
        <begin position="174"/>
        <end position="203"/>
    </location>
</feature>
<accession>A0A6H5GJF5</accession>
<evidence type="ECO:0000313" key="2">
    <source>
        <dbReference type="EMBL" id="CAB0003451.1"/>
    </source>
</evidence>
<proteinExistence type="predicted"/>
<dbReference type="AlphaFoldDB" id="A0A6H5GJF5"/>
<protein>
    <submittedName>
        <fullName evidence="2">Uncharacterized protein</fullName>
    </submittedName>
</protein>
<organism evidence="2 3">
    <name type="scientific">Nesidiocoris tenuis</name>
    <dbReference type="NCBI Taxonomy" id="355587"/>
    <lineage>
        <taxon>Eukaryota</taxon>
        <taxon>Metazoa</taxon>
        <taxon>Ecdysozoa</taxon>
        <taxon>Arthropoda</taxon>
        <taxon>Hexapoda</taxon>
        <taxon>Insecta</taxon>
        <taxon>Pterygota</taxon>
        <taxon>Neoptera</taxon>
        <taxon>Paraneoptera</taxon>
        <taxon>Hemiptera</taxon>
        <taxon>Heteroptera</taxon>
        <taxon>Panheteroptera</taxon>
        <taxon>Cimicomorpha</taxon>
        <taxon>Miridae</taxon>
        <taxon>Dicyphina</taxon>
        <taxon>Nesidiocoris</taxon>
    </lineage>
</organism>
<reference evidence="2 3" key="1">
    <citation type="submission" date="2020-02" db="EMBL/GenBank/DDBJ databases">
        <authorList>
            <person name="Ferguson B K."/>
        </authorList>
    </citation>
    <scope>NUCLEOTIDE SEQUENCE [LARGE SCALE GENOMIC DNA]</scope>
</reference>
<evidence type="ECO:0000313" key="3">
    <source>
        <dbReference type="Proteomes" id="UP000479000"/>
    </source>
</evidence>
<name>A0A6H5GJF5_9HEMI</name>
<dbReference type="EMBL" id="CADCXU010013495">
    <property type="protein sequence ID" value="CAB0003451.1"/>
    <property type="molecule type" value="Genomic_DNA"/>
</dbReference>
<keyword evidence="3" id="KW-1185">Reference proteome</keyword>
<evidence type="ECO:0000256" key="1">
    <source>
        <dbReference type="SAM" id="MobiDB-lite"/>
    </source>
</evidence>
<sequence length="203" mass="23156">MVKYLPKNSKYPTSIRTKLELFLTGFKKEEVTQADSSDRNCFNGNLSTSIYFTIMSYTTENVYHNNSTRKDPCNEFPDLESIQQNWWLADLRAQIAISDFRDVLNFDHFPEIRIEFFQKFTNSVTGLFEMRRRDMTFGERAKAGAINGTRGHNVIDPSGSKATDSAPFWRAYTPADLTDRGTSASRKGGPNNRGFVQAGSEYQ</sequence>
<dbReference type="Proteomes" id="UP000479000">
    <property type="component" value="Unassembled WGS sequence"/>
</dbReference>
<gene>
    <name evidence="2" type="ORF">NTEN_LOCUS8980</name>
</gene>